<dbReference type="RefSeq" id="WP_195693577.1">
    <property type="nucleotide sequence ID" value="NZ_CP064760.1"/>
</dbReference>
<reference evidence="3 4" key="1">
    <citation type="submission" date="2020-11" db="EMBL/GenBank/DDBJ databases">
        <title>Amino acid is mineralized and recycled by bacteria in oceanic microbiome.</title>
        <authorList>
            <person name="Zheng L.Y."/>
        </authorList>
    </citation>
    <scope>NUCLEOTIDE SEQUENCE [LARGE SCALE GENOMIC DNA]</scope>
    <source>
        <strain evidence="3 4">A32-1</strain>
    </source>
</reference>
<accession>A0A7S8MYG7</accession>
<dbReference type="InterPro" id="IPR006016">
    <property type="entry name" value="UspA"/>
</dbReference>
<evidence type="ECO:0000259" key="2">
    <source>
        <dbReference type="Pfam" id="PF00582"/>
    </source>
</evidence>
<dbReference type="EMBL" id="CP064760">
    <property type="protein sequence ID" value="QPE05562.1"/>
    <property type="molecule type" value="Genomic_DNA"/>
</dbReference>
<evidence type="ECO:0000256" key="1">
    <source>
        <dbReference type="ARBA" id="ARBA00008791"/>
    </source>
</evidence>
<dbReference type="InterPro" id="IPR006015">
    <property type="entry name" value="Universal_stress_UspA"/>
</dbReference>
<sequence length="302" mass="31466">MPNTIHDSQVGLSERGALKAPASDAIWRVSPYDRLVVGVDGSGPSSGALAWAITYAADHGSELLLVHVVDDTWGVAGADYMADAQRRGIHVLDASRRRAVDAGVPHVQTELVHGRAPSVLSGAARPHDLLVVGSHRTGFLRGRSFGAASVYVVAAARSAVLVVPNLPYEGRQGVVVGISGSPTSDAALMQAAREAARTDQQLVLIHARPPVPHEESSSNGEYRASAARDVVARASAHALIDIPHLDLSSRVVADNVAPALLSASIDAAMLVIGRGQSEAPPNISTVVHDVLMNLNAPVLIVP</sequence>
<feature type="domain" description="UspA" evidence="2">
    <location>
        <begin position="32"/>
        <end position="164"/>
    </location>
</feature>
<dbReference type="Pfam" id="PF00582">
    <property type="entry name" value="Usp"/>
    <property type="match status" value="2"/>
</dbReference>
<dbReference type="Gene3D" id="3.40.50.620">
    <property type="entry name" value="HUPs"/>
    <property type="match status" value="2"/>
</dbReference>
<proteinExistence type="inferred from homology"/>
<dbReference type="PANTHER" id="PTHR46268:SF6">
    <property type="entry name" value="UNIVERSAL STRESS PROTEIN UP12"/>
    <property type="match status" value="1"/>
</dbReference>
<protein>
    <submittedName>
        <fullName evidence="3">Universal stress protein</fullName>
    </submittedName>
</protein>
<keyword evidence="4" id="KW-1185">Reference proteome</keyword>
<dbReference type="InterPro" id="IPR014729">
    <property type="entry name" value="Rossmann-like_a/b/a_fold"/>
</dbReference>
<dbReference type="Proteomes" id="UP000594480">
    <property type="component" value="Chromosome"/>
</dbReference>
<gene>
    <name evidence="3" type="ORF">IT882_06010</name>
</gene>
<dbReference type="PRINTS" id="PR01438">
    <property type="entry name" value="UNVRSLSTRESS"/>
</dbReference>
<name>A0A7S8MYG7_9MICO</name>
<evidence type="ECO:0000313" key="3">
    <source>
        <dbReference type="EMBL" id="QPE05562.1"/>
    </source>
</evidence>
<dbReference type="KEGG" id="msf:IT882_06010"/>
<dbReference type="PANTHER" id="PTHR46268">
    <property type="entry name" value="STRESS RESPONSE PROTEIN NHAX"/>
    <property type="match status" value="1"/>
</dbReference>
<dbReference type="AlphaFoldDB" id="A0A7S8MYG7"/>
<evidence type="ECO:0000313" key="4">
    <source>
        <dbReference type="Proteomes" id="UP000594480"/>
    </source>
</evidence>
<dbReference type="CDD" id="cd00293">
    <property type="entry name" value="USP-like"/>
    <property type="match status" value="1"/>
</dbReference>
<dbReference type="SUPFAM" id="SSF52402">
    <property type="entry name" value="Adenine nucleotide alpha hydrolases-like"/>
    <property type="match status" value="2"/>
</dbReference>
<organism evidence="3 4">
    <name type="scientific">Microbacterium schleiferi</name>
    <dbReference type="NCBI Taxonomy" id="69362"/>
    <lineage>
        <taxon>Bacteria</taxon>
        <taxon>Bacillati</taxon>
        <taxon>Actinomycetota</taxon>
        <taxon>Actinomycetes</taxon>
        <taxon>Micrococcales</taxon>
        <taxon>Microbacteriaceae</taxon>
        <taxon>Microbacterium</taxon>
    </lineage>
</organism>
<feature type="domain" description="UspA" evidence="2">
    <location>
        <begin position="174"/>
        <end position="302"/>
    </location>
</feature>
<comment type="similarity">
    <text evidence="1">Belongs to the universal stress protein A family.</text>
</comment>